<dbReference type="EMBL" id="QLIX01000019">
    <property type="protein sequence ID" value="RAI57284.1"/>
    <property type="molecule type" value="Genomic_DNA"/>
</dbReference>
<dbReference type="HAMAP" id="MF_00265">
    <property type="entry name" value="VapC_Nob1"/>
    <property type="match status" value="1"/>
</dbReference>
<proteinExistence type="inferred from homology"/>
<dbReference type="InterPro" id="IPR044153">
    <property type="entry name" value="PIN_Pae0151-like"/>
</dbReference>
<protein>
    <recommendedName>
        <fullName evidence="6">Ribonuclease VapC</fullName>
        <shortName evidence="6">RNase VapC</shortName>
        <ecNumber evidence="6">3.1.-.-</ecNumber>
    </recommendedName>
    <alternativeName>
        <fullName evidence="6">Toxin VapC</fullName>
    </alternativeName>
</protein>
<dbReference type="EC" id="3.1.-.-" evidence="6"/>
<comment type="caution">
    <text evidence="8">The sequence shown here is derived from an EMBL/GenBank/DDBJ whole genome shotgun (WGS) entry which is preliminary data.</text>
</comment>
<evidence type="ECO:0000313" key="8">
    <source>
        <dbReference type="EMBL" id="RAI57284.1"/>
    </source>
</evidence>
<evidence type="ECO:0000259" key="7">
    <source>
        <dbReference type="Pfam" id="PF01850"/>
    </source>
</evidence>
<dbReference type="RefSeq" id="WP_111471615.1">
    <property type="nucleotide sequence ID" value="NZ_QLIX01000019.1"/>
</dbReference>
<accession>A0A327M4Q1</accession>
<feature type="binding site" evidence="6">
    <location>
        <position position="6"/>
    </location>
    <ligand>
        <name>Mg(2+)</name>
        <dbReference type="ChEBI" id="CHEBI:18420"/>
    </ligand>
</feature>
<keyword evidence="3 6" id="KW-0479">Metal-binding</keyword>
<gene>
    <name evidence="6" type="primary">vapC</name>
    <name evidence="8" type="ORF">DOO78_19875</name>
</gene>
<evidence type="ECO:0000256" key="6">
    <source>
        <dbReference type="HAMAP-Rule" id="MF_00265"/>
    </source>
</evidence>
<evidence type="ECO:0000256" key="1">
    <source>
        <dbReference type="ARBA" id="ARBA00022649"/>
    </source>
</evidence>
<keyword evidence="4 6" id="KW-0378">Hydrolase</keyword>
<keyword evidence="1 6" id="KW-1277">Toxin-antitoxin system</keyword>
<comment type="similarity">
    <text evidence="6">Belongs to the PINc/VapC protein family.</text>
</comment>
<dbReference type="Proteomes" id="UP000249065">
    <property type="component" value="Unassembled WGS sequence"/>
</dbReference>
<dbReference type="GO" id="GO:0016787">
    <property type="term" value="F:hydrolase activity"/>
    <property type="evidence" value="ECO:0007669"/>
    <property type="project" value="UniProtKB-KW"/>
</dbReference>
<feature type="binding site" evidence="6">
    <location>
        <position position="97"/>
    </location>
    <ligand>
        <name>Mg(2+)</name>
        <dbReference type="ChEBI" id="CHEBI:18420"/>
    </ligand>
</feature>
<dbReference type="InterPro" id="IPR022907">
    <property type="entry name" value="VapC_family"/>
</dbReference>
<dbReference type="InterPro" id="IPR051619">
    <property type="entry name" value="TypeII_TA_RNase_PINc/VapC"/>
</dbReference>
<dbReference type="Gene3D" id="3.40.50.1010">
    <property type="entry name" value="5'-nuclease"/>
    <property type="match status" value="1"/>
</dbReference>
<dbReference type="GO" id="GO:0090729">
    <property type="term" value="F:toxin activity"/>
    <property type="evidence" value="ECO:0007669"/>
    <property type="project" value="UniProtKB-KW"/>
</dbReference>
<evidence type="ECO:0000256" key="4">
    <source>
        <dbReference type="ARBA" id="ARBA00022801"/>
    </source>
</evidence>
<keyword evidence="9" id="KW-1185">Reference proteome</keyword>
<dbReference type="GO" id="GO:0000287">
    <property type="term" value="F:magnesium ion binding"/>
    <property type="evidence" value="ECO:0007669"/>
    <property type="project" value="UniProtKB-UniRule"/>
</dbReference>
<keyword evidence="6" id="KW-0800">Toxin</keyword>
<evidence type="ECO:0000256" key="3">
    <source>
        <dbReference type="ARBA" id="ARBA00022723"/>
    </source>
</evidence>
<comment type="function">
    <text evidence="6">Toxic component of a toxin-antitoxin (TA) system. An RNase.</text>
</comment>
<dbReference type="Pfam" id="PF01850">
    <property type="entry name" value="PIN"/>
    <property type="match status" value="1"/>
</dbReference>
<dbReference type="PANTHER" id="PTHR35901:SF1">
    <property type="entry name" value="EXONUCLEASE VAPC9"/>
    <property type="match status" value="1"/>
</dbReference>
<evidence type="ECO:0000256" key="2">
    <source>
        <dbReference type="ARBA" id="ARBA00022722"/>
    </source>
</evidence>
<dbReference type="PANTHER" id="PTHR35901">
    <property type="entry name" value="RIBONUCLEASE VAPC3"/>
    <property type="match status" value="1"/>
</dbReference>
<comment type="cofactor">
    <cofactor evidence="6">
        <name>Mg(2+)</name>
        <dbReference type="ChEBI" id="CHEBI:18420"/>
    </cofactor>
</comment>
<sequence length="136" mass="14535">MTLVIDASVLAAVALDERLAVAARPALLTADAVAPDLILAEFANVLWKAVRQGRLPRPEALAVFRDATALLDRIVPLVSLQDRALDLACRRDHPAYDCVYVALAQCEGAPLVTADARLARVFGGDAEIRLIQDGPP</sequence>
<dbReference type="InterPro" id="IPR002716">
    <property type="entry name" value="PIN_dom"/>
</dbReference>
<dbReference type="InterPro" id="IPR029060">
    <property type="entry name" value="PIN-like_dom_sf"/>
</dbReference>
<dbReference type="AlphaFoldDB" id="A0A327M4Q1"/>
<evidence type="ECO:0000256" key="5">
    <source>
        <dbReference type="ARBA" id="ARBA00022842"/>
    </source>
</evidence>
<keyword evidence="2 6" id="KW-0540">Nuclease</keyword>
<dbReference type="OrthoDB" id="1524147at2"/>
<organism evidence="8 9">
    <name type="scientific">Roseicella frigidaeris</name>
    <dbReference type="NCBI Taxonomy" id="2230885"/>
    <lineage>
        <taxon>Bacteria</taxon>
        <taxon>Pseudomonadati</taxon>
        <taxon>Pseudomonadota</taxon>
        <taxon>Alphaproteobacteria</taxon>
        <taxon>Acetobacterales</taxon>
        <taxon>Roseomonadaceae</taxon>
        <taxon>Roseicella</taxon>
    </lineage>
</organism>
<dbReference type="GO" id="GO:0004540">
    <property type="term" value="F:RNA nuclease activity"/>
    <property type="evidence" value="ECO:0007669"/>
    <property type="project" value="InterPro"/>
</dbReference>
<reference evidence="9" key="1">
    <citation type="submission" date="2018-06" db="EMBL/GenBank/DDBJ databases">
        <authorList>
            <person name="Khan S.A."/>
        </authorList>
    </citation>
    <scope>NUCLEOTIDE SEQUENCE [LARGE SCALE GENOMIC DNA]</scope>
    <source>
        <strain evidence="9">DB-1506</strain>
    </source>
</reference>
<dbReference type="SUPFAM" id="SSF88723">
    <property type="entry name" value="PIN domain-like"/>
    <property type="match status" value="1"/>
</dbReference>
<keyword evidence="5 6" id="KW-0460">Magnesium</keyword>
<evidence type="ECO:0000313" key="9">
    <source>
        <dbReference type="Proteomes" id="UP000249065"/>
    </source>
</evidence>
<name>A0A327M4Q1_9PROT</name>
<feature type="domain" description="PIN" evidence="7">
    <location>
        <begin position="4"/>
        <end position="121"/>
    </location>
</feature>
<dbReference type="CDD" id="cd09873">
    <property type="entry name" value="PIN_Pae0151-like"/>
    <property type="match status" value="1"/>
</dbReference>